<dbReference type="Proteomes" id="UP000031599">
    <property type="component" value="Unassembled WGS sequence"/>
</dbReference>
<dbReference type="EMBL" id="JMCC02000100">
    <property type="protein sequence ID" value="KIG13329.1"/>
    <property type="molecule type" value="Genomic_DNA"/>
</dbReference>
<organism evidence="1 2">
    <name type="scientific">Enhygromyxa salina</name>
    <dbReference type="NCBI Taxonomy" id="215803"/>
    <lineage>
        <taxon>Bacteria</taxon>
        <taxon>Pseudomonadati</taxon>
        <taxon>Myxococcota</taxon>
        <taxon>Polyangia</taxon>
        <taxon>Nannocystales</taxon>
        <taxon>Nannocystaceae</taxon>
        <taxon>Enhygromyxa</taxon>
    </lineage>
</organism>
<evidence type="ECO:0000313" key="1">
    <source>
        <dbReference type="EMBL" id="KIG13329.1"/>
    </source>
</evidence>
<reference evidence="1 2" key="1">
    <citation type="submission" date="2014-12" db="EMBL/GenBank/DDBJ databases">
        <title>Genome assembly of Enhygromyxa salina DSM 15201.</title>
        <authorList>
            <person name="Sharma G."/>
            <person name="Subramanian S."/>
        </authorList>
    </citation>
    <scope>NUCLEOTIDE SEQUENCE [LARGE SCALE GENOMIC DNA]</scope>
    <source>
        <strain evidence="1 2">DSM 15201</strain>
    </source>
</reference>
<dbReference type="SUPFAM" id="SSF50998">
    <property type="entry name" value="Quinoprotein alcohol dehydrogenase-like"/>
    <property type="match status" value="1"/>
</dbReference>
<accession>A0A0C1Z6S7</accession>
<gene>
    <name evidence="1" type="ORF">DB30_00331</name>
</gene>
<protein>
    <submittedName>
        <fullName evidence="1">Uncharacterized protein</fullName>
    </submittedName>
</protein>
<proteinExistence type="predicted"/>
<comment type="caution">
    <text evidence="1">The sequence shown here is derived from an EMBL/GenBank/DDBJ whole genome shotgun (WGS) entry which is preliminary data.</text>
</comment>
<name>A0A0C1Z6S7_9BACT</name>
<evidence type="ECO:0000313" key="2">
    <source>
        <dbReference type="Proteomes" id="UP000031599"/>
    </source>
</evidence>
<sequence length="256" mass="26724">MVGEPQLLTQAGEVLIAYTGAYTGANTDDGLVLGGRAADMGWIAKLGPTHELVWEQTFAYDEPTAVTDILVASDDRVVVVGTTKLPDEASNGQSIIRGFVRVHRASGDVESERLLPIEASEESLDVRAVGESGGKILIGGNRSFGPETTAQLWSLDFSLKQVEVTLITNSAFSGVSSLATTPEGTILAAGFGSESLPVAQALWAIEAIPTNVDWTFSGQQGEFSALALSTKEPAVYAGGIDPASPGTPLTVCKVSR</sequence>
<dbReference type="AlphaFoldDB" id="A0A0C1Z6S7"/>
<dbReference type="InterPro" id="IPR011047">
    <property type="entry name" value="Quinoprotein_ADH-like_sf"/>
</dbReference>